<name>A0ABY7USP3_9RHOB</name>
<feature type="compositionally biased region" description="Basic residues" evidence="1">
    <location>
        <begin position="325"/>
        <end position="338"/>
    </location>
</feature>
<dbReference type="EMBL" id="CP117466">
    <property type="protein sequence ID" value="WDA11818.1"/>
    <property type="molecule type" value="Genomic_DNA"/>
</dbReference>
<keyword evidence="3" id="KW-1185">Reference proteome</keyword>
<dbReference type="RefSeq" id="WP_273742979.1">
    <property type="nucleotide sequence ID" value="NZ_CP117466.1"/>
</dbReference>
<dbReference type="Proteomes" id="UP001216899">
    <property type="component" value="Chromosome"/>
</dbReference>
<protein>
    <submittedName>
        <fullName evidence="2">GIY-YIG nuclease family protein</fullName>
    </submittedName>
</protein>
<evidence type="ECO:0000313" key="2">
    <source>
        <dbReference type="EMBL" id="WDA11818.1"/>
    </source>
</evidence>
<accession>A0ABY7USP3</accession>
<organism evidence="2 3">
    <name type="scientific">Paracoccus marcusii</name>
    <dbReference type="NCBI Taxonomy" id="59779"/>
    <lineage>
        <taxon>Bacteria</taxon>
        <taxon>Pseudomonadati</taxon>
        <taxon>Pseudomonadota</taxon>
        <taxon>Alphaproteobacteria</taxon>
        <taxon>Rhodobacterales</taxon>
        <taxon>Paracoccaceae</taxon>
        <taxon>Paracoccus</taxon>
    </lineage>
</organism>
<proteinExistence type="predicted"/>
<evidence type="ECO:0000313" key="3">
    <source>
        <dbReference type="Proteomes" id="UP001216899"/>
    </source>
</evidence>
<evidence type="ECO:0000256" key="1">
    <source>
        <dbReference type="SAM" id="MobiDB-lite"/>
    </source>
</evidence>
<feature type="region of interest" description="Disordered" evidence="1">
    <location>
        <begin position="316"/>
        <end position="358"/>
    </location>
</feature>
<sequence>MSFSNLQPIYTIGEEDYPIYDCDIPDHWHDWADEKGYEIVERVIDRNHLYLRCDACGEHTVSKVFVLRTATPRCPHCLNDRRRRLCDAAGVAFLGADSSHDFWIRLPCGHETCRQQSLLERVAAGKTGIRCEECLDARLAAEAGARGWQVMGDDPEGDHDYLLYRHGCGHKQRIAIVNMRTGRFTCGGCSDTWTRAPSHIYAMRFGLQSGRDAIKVGFSRDPWSRLRHQLMTDPQQDAELIRVIPVTTGHDAICREKRLHGTLCALFPEAVLEQAEFAGQVKVKSELYCASIAPEIMALLDDVALRVRSLARHRARQARRQERRIARRIKNRQRRKRPAGGPQAGRGCRAGHPSPANE</sequence>
<gene>
    <name evidence="2" type="ORF">PRL19_10975</name>
</gene>
<reference evidence="2 3" key="1">
    <citation type="submission" date="2023-02" db="EMBL/GenBank/DDBJ databases">
        <title>Whole genome sequenc of Paracoccus marcusii MBLB0836.</title>
        <authorList>
            <person name="Seo M.-J."/>
            <person name="Cho E.-S."/>
            <person name="Hwang C.Y."/>
        </authorList>
    </citation>
    <scope>NUCLEOTIDE SEQUENCE [LARGE SCALE GENOMIC DNA]</scope>
    <source>
        <strain evidence="2 3">MBLB0836</strain>
    </source>
</reference>